<dbReference type="RefSeq" id="WP_394487963.1">
    <property type="nucleotide sequence ID" value="NZ_JBIGIA010000006.1"/>
</dbReference>
<evidence type="ECO:0000313" key="3">
    <source>
        <dbReference type="Proteomes" id="UP001606305"/>
    </source>
</evidence>
<dbReference type="PANTHER" id="PTHR21197">
    <property type="entry name" value="UDP-GALACTOPYRANOSE MUTASE"/>
    <property type="match status" value="1"/>
</dbReference>
<dbReference type="InterPro" id="IPR015899">
    <property type="entry name" value="UDP-GalPyranose_mutase_C"/>
</dbReference>
<reference evidence="2 3" key="1">
    <citation type="submission" date="2024-09" db="EMBL/GenBank/DDBJ databases">
        <title>Novel species of the genus Pelomonas and Roseateles isolated from streams.</title>
        <authorList>
            <person name="Lu H."/>
        </authorList>
    </citation>
    <scope>NUCLEOTIDE SEQUENCE [LARGE SCALE GENOMIC DNA]</scope>
    <source>
        <strain evidence="2 3">BYS96W</strain>
    </source>
</reference>
<proteinExistence type="predicted"/>
<comment type="caution">
    <text evidence="2">The sequence shown here is derived from an EMBL/GenBank/DDBJ whole genome shotgun (WGS) entry which is preliminary data.</text>
</comment>
<accession>A0ABW7G5B3</accession>
<name>A0ABW7G5B3_9BURK</name>
<dbReference type="PROSITE" id="PS51257">
    <property type="entry name" value="PROKAR_LIPOPROTEIN"/>
    <property type="match status" value="1"/>
</dbReference>
<evidence type="ECO:0000259" key="1">
    <source>
        <dbReference type="Pfam" id="PF03275"/>
    </source>
</evidence>
<dbReference type="Pfam" id="PF13450">
    <property type="entry name" value="NAD_binding_8"/>
    <property type="match status" value="1"/>
</dbReference>
<dbReference type="Gene3D" id="3.40.50.720">
    <property type="entry name" value="NAD(P)-binding Rossmann-like Domain"/>
    <property type="match status" value="3"/>
</dbReference>
<sequence>MKQTLNIGMAGAGLSCAVIARLLAEAGHRVQLFDRRSHVAGNCHTERDGETGVMVHTYGPHIFHTDDDEVWDFVNRYQRFMPYVNRVKATTGGRVYSLPINLHTINQFFGRTFNPAEARAFIEAQADTSITAPQSFEEQALRFIGRPLYEAFFRGYTRKQWEVDPARLPAAILKRLPVRFNYDDNYFAHKHQGMPEHGYTAMVERILDHPGIAVTLNAELSPSAVGDYDHVFWSGPMDGFFGYDQGRLRYRTLDFQKFSGQGDLQGCAVMNYTDEAVPYTRITEHKHFSPWEQHAGSVCYREFSRACGPDDIPYYPVHLTEGDDLVRAYQARAQAQPNVTFVGRLGTYRYMDMDVTIREALNAARAFLARRQA</sequence>
<dbReference type="SUPFAM" id="SSF54373">
    <property type="entry name" value="FAD-linked reductases, C-terminal domain"/>
    <property type="match status" value="1"/>
</dbReference>
<dbReference type="Pfam" id="PF03275">
    <property type="entry name" value="GLF"/>
    <property type="match status" value="1"/>
</dbReference>
<dbReference type="EMBL" id="JBIGIA010000006">
    <property type="protein sequence ID" value="MFG6457131.1"/>
    <property type="molecule type" value="Genomic_DNA"/>
</dbReference>
<keyword evidence="3" id="KW-1185">Reference proteome</keyword>
<dbReference type="PANTHER" id="PTHR21197:SF0">
    <property type="entry name" value="UDP-GALACTOPYRANOSE MUTASE"/>
    <property type="match status" value="1"/>
</dbReference>
<protein>
    <submittedName>
        <fullName evidence="2">UDP-galactopyranose mutase</fullName>
    </submittedName>
</protein>
<dbReference type="SUPFAM" id="SSF51971">
    <property type="entry name" value="Nucleotide-binding domain"/>
    <property type="match status" value="1"/>
</dbReference>
<organism evidence="2 3">
    <name type="scientific">Pelomonas nitida</name>
    <dbReference type="NCBI Taxonomy" id="3299027"/>
    <lineage>
        <taxon>Bacteria</taxon>
        <taxon>Pseudomonadati</taxon>
        <taxon>Pseudomonadota</taxon>
        <taxon>Betaproteobacteria</taxon>
        <taxon>Burkholderiales</taxon>
        <taxon>Sphaerotilaceae</taxon>
        <taxon>Roseateles</taxon>
    </lineage>
</organism>
<gene>
    <name evidence="2" type="ORF">ACG00X_09820</name>
</gene>
<evidence type="ECO:0000313" key="2">
    <source>
        <dbReference type="EMBL" id="MFG6457131.1"/>
    </source>
</evidence>
<feature type="domain" description="UDP-galactopyranose mutase C-terminal" evidence="1">
    <location>
        <begin position="151"/>
        <end position="350"/>
    </location>
</feature>
<dbReference type="Proteomes" id="UP001606305">
    <property type="component" value="Unassembled WGS sequence"/>
</dbReference>